<dbReference type="InterPro" id="IPR042095">
    <property type="entry name" value="SUMF_sf"/>
</dbReference>
<dbReference type="PANTHER" id="PTHR23150">
    <property type="entry name" value="SULFATASE MODIFYING FACTOR 1, 2"/>
    <property type="match status" value="1"/>
</dbReference>
<evidence type="ECO:0000259" key="4">
    <source>
        <dbReference type="Pfam" id="PF03781"/>
    </source>
</evidence>
<feature type="domain" description="Sulfatase-modifying factor enzyme-like" evidence="4">
    <location>
        <begin position="185"/>
        <end position="240"/>
    </location>
</feature>
<dbReference type="Pfam" id="PF12867">
    <property type="entry name" value="DinB_2"/>
    <property type="match status" value="1"/>
</dbReference>
<keyword evidence="2" id="KW-0408">Iron</keyword>
<keyword evidence="6" id="KW-0808">Transferase</keyword>
<name>A0A6J4QR30_9ACTN</name>
<keyword evidence="1" id="KW-0560">Oxidoreductase</keyword>
<dbReference type="SUPFAM" id="SSF56436">
    <property type="entry name" value="C-type lectin-like"/>
    <property type="match status" value="1"/>
</dbReference>
<sequence length="244" mass="27974">MQNTREQTGQLASMLADTRKRTLELVSDLSDEQMMGPQLRIVNPPLWEIGHLAWFQEYWNLRRPRSTWYEADGPFDPSILENADALYNSMEVAHDTRWDLPLLSREDTLAYMQRVLDDTLHKLNTEGPTEENAYFARLVTFHEDMHGEAFTYTRHTHGLPAPPISDYDPSLLGDQHTGPYEGDAEVPGGEFVLGAIGDLPFVFDNEKWAHPVEVATFMMARAPVTNAEFARFVDDGGYERRELW</sequence>
<dbReference type="InterPro" id="IPR051043">
    <property type="entry name" value="Sulfatase_Mod_Factor_Kinase"/>
</dbReference>
<evidence type="ECO:0000259" key="5">
    <source>
        <dbReference type="Pfam" id="PF12867"/>
    </source>
</evidence>
<dbReference type="Gene3D" id="3.90.1580.10">
    <property type="entry name" value="paralog of FGE (formylglycine-generating enzyme)"/>
    <property type="match status" value="1"/>
</dbReference>
<dbReference type="PANTHER" id="PTHR23150:SF36">
    <property type="entry name" value="HERCYNINE OXYGENASE"/>
    <property type="match status" value="1"/>
</dbReference>
<feature type="domain" description="DinB-like" evidence="5">
    <location>
        <begin position="15"/>
        <end position="146"/>
    </location>
</feature>
<keyword evidence="6" id="KW-0418">Kinase</keyword>
<gene>
    <name evidence="6" type="ORF">AVDCRST_MAG80-2268</name>
</gene>
<proteinExistence type="predicted"/>
<reference evidence="6" key="1">
    <citation type="submission" date="2020-02" db="EMBL/GenBank/DDBJ databases">
        <authorList>
            <person name="Meier V. D."/>
        </authorList>
    </citation>
    <scope>NUCLEOTIDE SEQUENCE</scope>
    <source>
        <strain evidence="6">AVDCRST_MAG80</strain>
    </source>
</reference>
<dbReference type="Gene3D" id="1.20.120.450">
    <property type="entry name" value="dinb family like domain"/>
    <property type="match status" value="1"/>
</dbReference>
<dbReference type="EMBL" id="CADCVC010000201">
    <property type="protein sequence ID" value="CAA9451013.1"/>
    <property type="molecule type" value="Genomic_DNA"/>
</dbReference>
<dbReference type="SUPFAM" id="SSF109854">
    <property type="entry name" value="DinB/YfiT-like putative metalloenzymes"/>
    <property type="match status" value="1"/>
</dbReference>
<dbReference type="GO" id="GO:0016301">
    <property type="term" value="F:kinase activity"/>
    <property type="evidence" value="ECO:0007669"/>
    <property type="project" value="UniProtKB-KW"/>
</dbReference>
<evidence type="ECO:0000256" key="3">
    <source>
        <dbReference type="ARBA" id="ARBA00037882"/>
    </source>
</evidence>
<dbReference type="InterPro" id="IPR005532">
    <property type="entry name" value="SUMF_dom"/>
</dbReference>
<dbReference type="InterPro" id="IPR024775">
    <property type="entry name" value="DinB-like"/>
</dbReference>
<dbReference type="InterPro" id="IPR034660">
    <property type="entry name" value="DinB/YfiT-like"/>
</dbReference>
<dbReference type="AlphaFoldDB" id="A0A6J4QR30"/>
<evidence type="ECO:0000256" key="1">
    <source>
        <dbReference type="ARBA" id="ARBA00023002"/>
    </source>
</evidence>
<comment type="pathway">
    <text evidence="3">Amino-acid biosynthesis; ergothioneine biosynthesis.</text>
</comment>
<protein>
    <submittedName>
        <fullName evidence="6">Serine/threonine kinase</fullName>
    </submittedName>
</protein>
<feature type="non-terminal residue" evidence="6">
    <location>
        <position position="244"/>
    </location>
</feature>
<evidence type="ECO:0000313" key="6">
    <source>
        <dbReference type="EMBL" id="CAA9451013.1"/>
    </source>
</evidence>
<accession>A0A6J4QR30</accession>
<evidence type="ECO:0000256" key="2">
    <source>
        <dbReference type="ARBA" id="ARBA00023004"/>
    </source>
</evidence>
<organism evidence="6">
    <name type="scientific">uncultured Rubrobacteraceae bacterium</name>
    <dbReference type="NCBI Taxonomy" id="349277"/>
    <lineage>
        <taxon>Bacteria</taxon>
        <taxon>Bacillati</taxon>
        <taxon>Actinomycetota</taxon>
        <taxon>Rubrobacteria</taxon>
        <taxon>Rubrobacterales</taxon>
        <taxon>Rubrobacteraceae</taxon>
        <taxon>environmental samples</taxon>
    </lineage>
</organism>
<dbReference type="Pfam" id="PF03781">
    <property type="entry name" value="FGE-sulfatase"/>
    <property type="match status" value="1"/>
</dbReference>
<dbReference type="InterPro" id="IPR016187">
    <property type="entry name" value="CTDL_fold"/>
</dbReference>